<dbReference type="EMBL" id="NSKE01000005">
    <property type="protein sequence ID" value="PAU94195.1"/>
    <property type="molecule type" value="Genomic_DNA"/>
</dbReference>
<dbReference type="AlphaFoldDB" id="A0A2A2GBH9"/>
<organism evidence="1 2">
    <name type="scientific">Fodinibius salipaludis</name>
    <dbReference type="NCBI Taxonomy" id="2032627"/>
    <lineage>
        <taxon>Bacteria</taxon>
        <taxon>Pseudomonadati</taxon>
        <taxon>Balneolota</taxon>
        <taxon>Balneolia</taxon>
        <taxon>Balneolales</taxon>
        <taxon>Balneolaceae</taxon>
        <taxon>Fodinibius</taxon>
    </lineage>
</organism>
<evidence type="ECO:0000313" key="1">
    <source>
        <dbReference type="EMBL" id="PAU94195.1"/>
    </source>
</evidence>
<evidence type="ECO:0000313" key="2">
    <source>
        <dbReference type="Proteomes" id="UP000218831"/>
    </source>
</evidence>
<sequence length="72" mass="8117">MSKKSISLLVLLAVFGIWITGCNPNYQIPRHNTIPVDSLETYSVAEVTPKPKPVGGYQHMLSKMEYPRKARD</sequence>
<keyword evidence="2" id="KW-1185">Reference proteome</keyword>
<accession>A0A2A2GBH9</accession>
<reference evidence="1 2" key="1">
    <citation type="submission" date="2017-08" db="EMBL/GenBank/DDBJ databases">
        <title>Aliifodinibius alkalisoli sp. nov., isolated from saline alkaline soil.</title>
        <authorList>
            <person name="Liu D."/>
            <person name="Zhang G."/>
        </authorList>
    </citation>
    <scope>NUCLEOTIDE SEQUENCE [LARGE SCALE GENOMIC DNA]</scope>
    <source>
        <strain evidence="1 2">WN023</strain>
    </source>
</reference>
<dbReference type="PROSITE" id="PS51257">
    <property type="entry name" value="PROKAR_LIPOPROTEIN"/>
    <property type="match status" value="1"/>
</dbReference>
<dbReference type="Proteomes" id="UP000218831">
    <property type="component" value="Unassembled WGS sequence"/>
</dbReference>
<dbReference type="RefSeq" id="WP_095606326.1">
    <property type="nucleotide sequence ID" value="NZ_NSKE01000005.1"/>
</dbReference>
<gene>
    <name evidence="1" type="ORF">CK503_08250</name>
</gene>
<comment type="caution">
    <text evidence="1">The sequence shown here is derived from an EMBL/GenBank/DDBJ whole genome shotgun (WGS) entry which is preliminary data.</text>
</comment>
<protein>
    <submittedName>
        <fullName evidence="1">Uncharacterized protein</fullName>
    </submittedName>
</protein>
<proteinExistence type="predicted"/>
<name>A0A2A2GBH9_9BACT</name>